<gene>
    <name evidence="1" type="ORF">FisN_32Hh029</name>
</gene>
<evidence type="ECO:0000313" key="1">
    <source>
        <dbReference type="EMBL" id="GAX20646.1"/>
    </source>
</evidence>
<dbReference type="EMBL" id="BDSP01000151">
    <property type="protein sequence ID" value="GAX20646.1"/>
    <property type="molecule type" value="Genomic_DNA"/>
</dbReference>
<sequence length="204" mass="23238">MFSQPGLYRRLLNSQAKRAASDPELQLMAGYLEHLDSLIESTRNIERSMEKLHETYAQKKTAIQRPTIQWTDSSDIDRLFDQSQQHKDDITLELEKMKRFLVDARTIFAVEAPDGISDAMEKEDMKQAAIIIDEAAIYEDKEEIDAQLRAFAVDAPDGNTDGDIEAELREAREIIERAATANMPPEVVGMKERIEEALQKNPET</sequence>
<keyword evidence="2" id="KW-1185">Reference proteome</keyword>
<organism evidence="1 2">
    <name type="scientific">Fistulifera solaris</name>
    <name type="common">Oleaginous diatom</name>
    <dbReference type="NCBI Taxonomy" id="1519565"/>
    <lineage>
        <taxon>Eukaryota</taxon>
        <taxon>Sar</taxon>
        <taxon>Stramenopiles</taxon>
        <taxon>Ochrophyta</taxon>
        <taxon>Bacillariophyta</taxon>
        <taxon>Bacillariophyceae</taxon>
        <taxon>Bacillariophycidae</taxon>
        <taxon>Naviculales</taxon>
        <taxon>Naviculaceae</taxon>
        <taxon>Fistulifera</taxon>
    </lineage>
</organism>
<dbReference type="InParanoid" id="A0A1Z5K381"/>
<reference evidence="1 2" key="1">
    <citation type="journal article" date="2015" name="Plant Cell">
        <title>Oil accumulation by the oleaginous diatom Fistulifera solaris as revealed by the genome and transcriptome.</title>
        <authorList>
            <person name="Tanaka T."/>
            <person name="Maeda Y."/>
            <person name="Veluchamy A."/>
            <person name="Tanaka M."/>
            <person name="Abida H."/>
            <person name="Marechal E."/>
            <person name="Bowler C."/>
            <person name="Muto M."/>
            <person name="Sunaga Y."/>
            <person name="Tanaka M."/>
            <person name="Yoshino T."/>
            <person name="Taniguchi T."/>
            <person name="Fukuda Y."/>
            <person name="Nemoto M."/>
            <person name="Matsumoto M."/>
            <person name="Wong P.S."/>
            <person name="Aburatani S."/>
            <person name="Fujibuchi W."/>
        </authorList>
    </citation>
    <scope>NUCLEOTIDE SEQUENCE [LARGE SCALE GENOMIC DNA]</scope>
    <source>
        <strain evidence="1 2">JPCC DA0580</strain>
    </source>
</reference>
<dbReference type="Proteomes" id="UP000198406">
    <property type="component" value="Unassembled WGS sequence"/>
</dbReference>
<accession>A0A1Z5K381</accession>
<evidence type="ECO:0000313" key="2">
    <source>
        <dbReference type="Proteomes" id="UP000198406"/>
    </source>
</evidence>
<proteinExistence type="predicted"/>
<comment type="caution">
    <text evidence="1">The sequence shown here is derived from an EMBL/GenBank/DDBJ whole genome shotgun (WGS) entry which is preliminary data.</text>
</comment>
<dbReference type="AlphaFoldDB" id="A0A1Z5K381"/>
<name>A0A1Z5K381_FISSO</name>
<protein>
    <submittedName>
        <fullName evidence="1">Uncharacterized protein</fullName>
    </submittedName>
</protein>